<feature type="compositionally biased region" description="Low complexity" evidence="1">
    <location>
        <begin position="156"/>
        <end position="180"/>
    </location>
</feature>
<sequence>MANSAKRFPKLRFALITEDALEMLRPDKKSQQSSLMEVKDMYETINNTVNVLLEQKLRNLKLDKLDQLIEDKVCEVLDRHREIRKSMRGLGTSKSSDESIHTVSEFGSKPVRPIKFDARSINSIASRGMRAKKAKKELFTSDFPYKTEPTNERKTTQTNINNTNNNNNNNNNMNKSNNRTGIKNGNPRSIAITDSRKPHSARDIAVKYFKELDDRCKRKQ</sequence>
<reference evidence="2 3" key="1">
    <citation type="journal article" date="2007" name="Nature">
        <title>Evolution of genes and genomes on the Drosophila phylogeny.</title>
        <authorList>
            <consortium name="Drosophila 12 Genomes Consortium"/>
            <person name="Clark A.G."/>
            <person name="Eisen M.B."/>
            <person name="Smith D.R."/>
            <person name="Bergman C.M."/>
            <person name="Oliver B."/>
            <person name="Markow T.A."/>
            <person name="Kaufman T.C."/>
            <person name="Kellis M."/>
            <person name="Gelbart W."/>
            <person name="Iyer V.N."/>
            <person name="Pollard D.A."/>
            <person name="Sackton T.B."/>
            <person name="Larracuente A.M."/>
            <person name="Singh N.D."/>
            <person name="Abad J.P."/>
            <person name="Abt D.N."/>
            <person name="Adryan B."/>
            <person name="Aguade M."/>
            <person name="Akashi H."/>
            <person name="Anderson W.W."/>
            <person name="Aquadro C.F."/>
            <person name="Ardell D.H."/>
            <person name="Arguello R."/>
            <person name="Artieri C.G."/>
            <person name="Barbash D.A."/>
            <person name="Barker D."/>
            <person name="Barsanti P."/>
            <person name="Batterham P."/>
            <person name="Batzoglou S."/>
            <person name="Begun D."/>
            <person name="Bhutkar A."/>
            <person name="Blanco E."/>
            <person name="Bosak S.A."/>
            <person name="Bradley R.K."/>
            <person name="Brand A.D."/>
            <person name="Brent M.R."/>
            <person name="Brooks A.N."/>
            <person name="Brown R.H."/>
            <person name="Butlin R.K."/>
            <person name="Caggese C."/>
            <person name="Calvi B.R."/>
            <person name="Bernardo de Carvalho A."/>
            <person name="Caspi A."/>
            <person name="Castrezana S."/>
            <person name="Celniker S.E."/>
            <person name="Chang J.L."/>
            <person name="Chapple C."/>
            <person name="Chatterji S."/>
            <person name="Chinwalla A."/>
            <person name="Civetta A."/>
            <person name="Clifton S.W."/>
            <person name="Comeron J.M."/>
            <person name="Costello J.C."/>
            <person name="Coyne J.A."/>
            <person name="Daub J."/>
            <person name="David R.G."/>
            <person name="Delcher A.L."/>
            <person name="Delehaunty K."/>
            <person name="Do C.B."/>
            <person name="Ebling H."/>
            <person name="Edwards K."/>
            <person name="Eickbush T."/>
            <person name="Evans J.D."/>
            <person name="Filipski A."/>
            <person name="Findeiss S."/>
            <person name="Freyhult E."/>
            <person name="Fulton L."/>
            <person name="Fulton R."/>
            <person name="Garcia A.C."/>
            <person name="Gardiner A."/>
            <person name="Garfield D.A."/>
            <person name="Garvin B.E."/>
            <person name="Gibson G."/>
            <person name="Gilbert D."/>
            <person name="Gnerre S."/>
            <person name="Godfrey J."/>
            <person name="Good R."/>
            <person name="Gotea V."/>
            <person name="Gravely B."/>
            <person name="Greenberg A.J."/>
            <person name="Griffiths-Jones S."/>
            <person name="Gross S."/>
            <person name="Guigo R."/>
            <person name="Gustafson E.A."/>
            <person name="Haerty W."/>
            <person name="Hahn M.W."/>
            <person name="Halligan D.L."/>
            <person name="Halpern A.L."/>
            <person name="Halter G.M."/>
            <person name="Han M.V."/>
            <person name="Heger A."/>
            <person name="Hillier L."/>
            <person name="Hinrichs A.S."/>
            <person name="Holmes I."/>
            <person name="Hoskins R.A."/>
            <person name="Hubisz M.J."/>
            <person name="Hultmark D."/>
            <person name="Huntley M.A."/>
            <person name="Jaffe D.B."/>
            <person name="Jagadeeshan S."/>
            <person name="Jeck W.R."/>
            <person name="Johnson J."/>
            <person name="Jones C.D."/>
            <person name="Jordan W.C."/>
            <person name="Karpen G.H."/>
            <person name="Kataoka E."/>
            <person name="Keightley P.D."/>
            <person name="Kheradpour P."/>
            <person name="Kirkness E.F."/>
            <person name="Koerich L.B."/>
            <person name="Kristiansen K."/>
            <person name="Kudrna D."/>
            <person name="Kulathinal R.J."/>
            <person name="Kumar S."/>
            <person name="Kwok R."/>
            <person name="Lander E."/>
            <person name="Langley C.H."/>
            <person name="Lapoint R."/>
            <person name="Lazzaro B.P."/>
            <person name="Lee S.J."/>
            <person name="Levesque L."/>
            <person name="Li R."/>
            <person name="Lin C.F."/>
            <person name="Lin M.F."/>
            <person name="Lindblad-Toh K."/>
            <person name="Llopart A."/>
            <person name="Long M."/>
            <person name="Low L."/>
            <person name="Lozovsky E."/>
            <person name="Lu J."/>
            <person name="Luo M."/>
            <person name="Machado C.A."/>
            <person name="Makalowski W."/>
            <person name="Marzo M."/>
            <person name="Matsuda M."/>
            <person name="Matzkin L."/>
            <person name="McAllister B."/>
            <person name="McBride C.S."/>
            <person name="McKernan B."/>
            <person name="McKernan K."/>
            <person name="Mendez-Lago M."/>
            <person name="Minx P."/>
            <person name="Mollenhauer M.U."/>
            <person name="Montooth K."/>
            <person name="Mount S.M."/>
            <person name="Mu X."/>
            <person name="Myers E."/>
            <person name="Negre B."/>
            <person name="Newfeld S."/>
            <person name="Nielsen R."/>
            <person name="Noor M.A."/>
            <person name="O'Grady P."/>
            <person name="Pachter L."/>
            <person name="Papaceit M."/>
            <person name="Parisi M.J."/>
            <person name="Parisi M."/>
            <person name="Parts L."/>
            <person name="Pedersen J.S."/>
            <person name="Pesole G."/>
            <person name="Phillippy A.M."/>
            <person name="Ponting C.P."/>
            <person name="Pop M."/>
            <person name="Porcelli D."/>
            <person name="Powell J.R."/>
            <person name="Prohaska S."/>
            <person name="Pruitt K."/>
            <person name="Puig M."/>
            <person name="Quesneville H."/>
            <person name="Ram K.R."/>
            <person name="Rand D."/>
            <person name="Rasmussen M.D."/>
            <person name="Reed L.K."/>
            <person name="Reenan R."/>
            <person name="Reily A."/>
            <person name="Remington K.A."/>
            <person name="Rieger T.T."/>
            <person name="Ritchie M.G."/>
            <person name="Robin C."/>
            <person name="Rogers Y.H."/>
            <person name="Rohde C."/>
            <person name="Rozas J."/>
            <person name="Rubenfield M.J."/>
            <person name="Ruiz A."/>
            <person name="Russo S."/>
            <person name="Salzberg S.L."/>
            <person name="Sanchez-Gracia A."/>
            <person name="Saranga D.J."/>
            <person name="Sato H."/>
            <person name="Schaeffer S.W."/>
            <person name="Schatz M.C."/>
            <person name="Schlenke T."/>
            <person name="Schwartz R."/>
            <person name="Segarra C."/>
            <person name="Singh R.S."/>
            <person name="Sirot L."/>
            <person name="Sirota M."/>
            <person name="Sisneros N.B."/>
            <person name="Smith C.D."/>
            <person name="Smith T.F."/>
            <person name="Spieth J."/>
            <person name="Stage D.E."/>
            <person name="Stark A."/>
            <person name="Stephan W."/>
            <person name="Strausberg R.L."/>
            <person name="Strempel S."/>
            <person name="Sturgill D."/>
            <person name="Sutton G."/>
            <person name="Sutton G.G."/>
            <person name="Tao W."/>
            <person name="Teichmann S."/>
            <person name="Tobari Y.N."/>
            <person name="Tomimura Y."/>
            <person name="Tsolas J.M."/>
            <person name="Valente V.L."/>
            <person name="Venter E."/>
            <person name="Venter J.C."/>
            <person name="Vicario S."/>
            <person name="Vieira F.G."/>
            <person name="Vilella A.J."/>
            <person name="Villasante A."/>
            <person name="Walenz B."/>
            <person name="Wang J."/>
            <person name="Wasserman M."/>
            <person name="Watts T."/>
            <person name="Wilson D."/>
            <person name="Wilson R.K."/>
            <person name="Wing R.A."/>
            <person name="Wolfner M.F."/>
            <person name="Wong A."/>
            <person name="Wong G.K."/>
            <person name="Wu C.I."/>
            <person name="Wu G."/>
            <person name="Yamamoto D."/>
            <person name="Yang H.P."/>
            <person name="Yang S.P."/>
            <person name="Yorke J.A."/>
            <person name="Yoshida K."/>
            <person name="Zdobnov E."/>
            <person name="Zhang P."/>
            <person name="Zhang Y."/>
            <person name="Zimin A.V."/>
            <person name="Baldwin J."/>
            <person name="Abdouelleil A."/>
            <person name="Abdulkadir J."/>
            <person name="Abebe A."/>
            <person name="Abera B."/>
            <person name="Abreu J."/>
            <person name="Acer S.C."/>
            <person name="Aftuck L."/>
            <person name="Alexander A."/>
            <person name="An P."/>
            <person name="Anderson E."/>
            <person name="Anderson S."/>
            <person name="Arachi H."/>
            <person name="Azer M."/>
            <person name="Bachantsang P."/>
            <person name="Barry A."/>
            <person name="Bayul T."/>
            <person name="Berlin A."/>
            <person name="Bessette D."/>
            <person name="Bloom T."/>
            <person name="Blye J."/>
            <person name="Boguslavskiy L."/>
            <person name="Bonnet C."/>
            <person name="Boukhgalter B."/>
            <person name="Bourzgui I."/>
            <person name="Brown A."/>
            <person name="Cahill P."/>
            <person name="Channer S."/>
            <person name="Cheshatsang Y."/>
            <person name="Chuda L."/>
            <person name="Citroen M."/>
            <person name="Collymore A."/>
            <person name="Cooke P."/>
            <person name="Costello M."/>
            <person name="D'Aco K."/>
            <person name="Daza R."/>
            <person name="De Haan G."/>
            <person name="DeGray S."/>
            <person name="DeMaso C."/>
            <person name="Dhargay N."/>
            <person name="Dooley K."/>
            <person name="Dooley E."/>
            <person name="Doricent M."/>
            <person name="Dorje P."/>
            <person name="Dorjee K."/>
            <person name="Dupes A."/>
            <person name="Elong R."/>
            <person name="Falk J."/>
            <person name="Farina A."/>
            <person name="Faro S."/>
            <person name="Ferguson D."/>
            <person name="Fisher S."/>
            <person name="Foley C.D."/>
            <person name="Franke A."/>
            <person name="Friedrich D."/>
            <person name="Gadbois L."/>
            <person name="Gearin G."/>
            <person name="Gearin C.R."/>
            <person name="Giannoukos G."/>
            <person name="Goode T."/>
            <person name="Graham J."/>
            <person name="Grandbois E."/>
            <person name="Grewal S."/>
            <person name="Gyaltsen K."/>
            <person name="Hafez N."/>
            <person name="Hagos B."/>
            <person name="Hall J."/>
            <person name="Henson C."/>
            <person name="Hollinger A."/>
            <person name="Honan T."/>
            <person name="Huard M.D."/>
            <person name="Hughes L."/>
            <person name="Hurhula B."/>
            <person name="Husby M.E."/>
            <person name="Kamat A."/>
            <person name="Kanga B."/>
            <person name="Kashin S."/>
            <person name="Khazanovich D."/>
            <person name="Kisner P."/>
            <person name="Lance K."/>
            <person name="Lara M."/>
            <person name="Lee W."/>
            <person name="Lennon N."/>
            <person name="Letendre F."/>
            <person name="LeVine R."/>
            <person name="Lipovsky A."/>
            <person name="Liu X."/>
            <person name="Liu J."/>
            <person name="Liu S."/>
            <person name="Lokyitsang T."/>
            <person name="Lokyitsang Y."/>
            <person name="Lubonja R."/>
            <person name="Lui A."/>
            <person name="MacDonald P."/>
            <person name="Magnisalis V."/>
            <person name="Maru K."/>
            <person name="Matthews C."/>
            <person name="McCusker W."/>
            <person name="McDonough S."/>
            <person name="Mehta T."/>
            <person name="Meldrim J."/>
            <person name="Meneus L."/>
            <person name="Mihai O."/>
            <person name="Mihalev A."/>
            <person name="Mihova T."/>
            <person name="Mittelman R."/>
            <person name="Mlenga V."/>
            <person name="Montmayeur A."/>
            <person name="Mulrain L."/>
            <person name="Navidi A."/>
            <person name="Naylor J."/>
            <person name="Negash T."/>
            <person name="Nguyen T."/>
            <person name="Nguyen N."/>
            <person name="Nicol R."/>
            <person name="Norbu C."/>
            <person name="Norbu N."/>
            <person name="Novod N."/>
            <person name="O'Neill B."/>
            <person name="Osman S."/>
            <person name="Markiewicz E."/>
            <person name="Oyono O.L."/>
            <person name="Patti C."/>
            <person name="Phunkhang P."/>
            <person name="Pierre F."/>
            <person name="Priest M."/>
            <person name="Raghuraman S."/>
            <person name="Rege F."/>
            <person name="Reyes R."/>
            <person name="Rise C."/>
            <person name="Rogov P."/>
            <person name="Ross K."/>
            <person name="Ryan E."/>
            <person name="Settipalli S."/>
            <person name="Shea T."/>
            <person name="Sherpa N."/>
            <person name="Shi L."/>
            <person name="Shih D."/>
            <person name="Sparrow T."/>
            <person name="Spaulding J."/>
            <person name="Stalker J."/>
            <person name="Stange-Thomann N."/>
            <person name="Stavropoulos S."/>
            <person name="Stone C."/>
            <person name="Strader C."/>
            <person name="Tesfaye S."/>
            <person name="Thomson T."/>
            <person name="Thoulutsang Y."/>
            <person name="Thoulutsang D."/>
            <person name="Topham K."/>
            <person name="Topping I."/>
            <person name="Tsamla T."/>
            <person name="Vassiliev H."/>
            <person name="Vo A."/>
            <person name="Wangchuk T."/>
            <person name="Wangdi T."/>
            <person name="Weiand M."/>
            <person name="Wilkinson J."/>
            <person name="Wilson A."/>
            <person name="Yadav S."/>
            <person name="Young G."/>
            <person name="Yu Q."/>
            <person name="Zembek L."/>
            <person name="Zhong D."/>
            <person name="Zimmer A."/>
            <person name="Zwirko Z."/>
            <person name="Jaffe D.B."/>
            <person name="Alvarez P."/>
            <person name="Brockman W."/>
            <person name="Butler J."/>
            <person name="Chin C."/>
            <person name="Gnerre S."/>
            <person name="Grabherr M."/>
            <person name="Kleber M."/>
            <person name="Mauceli E."/>
            <person name="MacCallum I."/>
        </authorList>
    </citation>
    <scope>NUCLEOTIDE SEQUENCE [LARGE SCALE GENOMIC DNA]</scope>
    <source>
        <strain evidence="3">Tucson 15010-1051.87</strain>
    </source>
</reference>
<gene>
    <name evidence="2" type="primary">Dvir\GJ14848</name>
    <name evidence="2" type="ORF">Dvir_GJ14848</name>
</gene>
<dbReference type="EMBL" id="CH940664">
    <property type="protein sequence ID" value="EDW63007.1"/>
    <property type="molecule type" value="Genomic_DNA"/>
</dbReference>
<evidence type="ECO:0000313" key="2">
    <source>
        <dbReference type="EMBL" id="EDW63007.1"/>
    </source>
</evidence>
<evidence type="ECO:0000313" key="3">
    <source>
        <dbReference type="Proteomes" id="UP000008792"/>
    </source>
</evidence>
<feature type="region of interest" description="Disordered" evidence="1">
    <location>
        <begin position="143"/>
        <end position="199"/>
    </location>
</feature>
<dbReference type="STRING" id="7244.B4MEN2"/>
<dbReference type="KEGG" id="dvi:6636096"/>
<dbReference type="OMA" id="LMEVKDM"/>
<name>B4MEN2_DROVI</name>
<dbReference type="PhylomeDB" id="B4MEN2"/>
<dbReference type="OrthoDB" id="7863457at2759"/>
<dbReference type="InParanoid" id="B4MEN2"/>
<accession>B4MEN2</accession>
<protein>
    <submittedName>
        <fullName evidence="2">Uncharacterized protein</fullName>
    </submittedName>
</protein>
<dbReference type="AlphaFoldDB" id="B4MEN2"/>
<dbReference type="Proteomes" id="UP000008792">
    <property type="component" value="Unassembled WGS sequence"/>
</dbReference>
<dbReference type="HOGENOM" id="CLU_1257258_0_0_1"/>
<proteinExistence type="predicted"/>
<keyword evidence="3" id="KW-1185">Reference proteome</keyword>
<evidence type="ECO:0000256" key="1">
    <source>
        <dbReference type="SAM" id="MobiDB-lite"/>
    </source>
</evidence>
<organism evidence="2 3">
    <name type="scientific">Drosophila virilis</name>
    <name type="common">Fruit fly</name>
    <dbReference type="NCBI Taxonomy" id="7244"/>
    <lineage>
        <taxon>Eukaryota</taxon>
        <taxon>Metazoa</taxon>
        <taxon>Ecdysozoa</taxon>
        <taxon>Arthropoda</taxon>
        <taxon>Hexapoda</taxon>
        <taxon>Insecta</taxon>
        <taxon>Pterygota</taxon>
        <taxon>Neoptera</taxon>
        <taxon>Endopterygota</taxon>
        <taxon>Diptera</taxon>
        <taxon>Brachycera</taxon>
        <taxon>Muscomorpha</taxon>
        <taxon>Ephydroidea</taxon>
        <taxon>Drosophilidae</taxon>
        <taxon>Drosophila</taxon>
    </lineage>
</organism>